<evidence type="ECO:0000256" key="3">
    <source>
        <dbReference type="ARBA" id="ARBA00023242"/>
    </source>
</evidence>
<dbReference type="GO" id="GO:0071013">
    <property type="term" value="C:catalytic step 2 spliceosome"/>
    <property type="evidence" value="ECO:0007669"/>
    <property type="project" value="TreeGrafter"/>
</dbReference>
<comment type="similarity">
    <text evidence="2">Belongs to the NRDE2 family.</text>
</comment>
<dbReference type="GO" id="GO:0031048">
    <property type="term" value="P:regulatory ncRNA-mediated heterochromatin formation"/>
    <property type="evidence" value="ECO:0007669"/>
    <property type="project" value="TreeGrafter"/>
</dbReference>
<dbReference type="OrthoDB" id="5816204at2759"/>
<protein>
    <submittedName>
        <fullName evidence="5">Uncharacterized protein</fullName>
    </submittedName>
</protein>
<proteinExistence type="inferred from homology"/>
<keyword evidence="6" id="KW-1185">Reference proteome</keyword>
<dbReference type="PANTHER" id="PTHR13471">
    <property type="entry name" value="TETRATRICOPEPTIDE-LIKE HELICAL"/>
    <property type="match status" value="1"/>
</dbReference>
<dbReference type="GO" id="GO:1902369">
    <property type="term" value="P:negative regulation of RNA catabolic process"/>
    <property type="evidence" value="ECO:0007669"/>
    <property type="project" value="TreeGrafter"/>
</dbReference>
<name>A0A368FXJ8_ANCCA</name>
<organism evidence="5 6">
    <name type="scientific">Ancylostoma caninum</name>
    <name type="common">Dog hookworm</name>
    <dbReference type="NCBI Taxonomy" id="29170"/>
    <lineage>
        <taxon>Eukaryota</taxon>
        <taxon>Metazoa</taxon>
        <taxon>Ecdysozoa</taxon>
        <taxon>Nematoda</taxon>
        <taxon>Chromadorea</taxon>
        <taxon>Rhabditida</taxon>
        <taxon>Rhabditina</taxon>
        <taxon>Rhabditomorpha</taxon>
        <taxon>Strongyloidea</taxon>
        <taxon>Ancylostomatidae</taxon>
        <taxon>Ancylostomatinae</taxon>
        <taxon>Ancylostoma</taxon>
    </lineage>
</organism>
<sequence length="260" mass="30099">MCNAHSVKVSQAIASNQRAVELRLKRLEYLKELRPRDDLLREWEQILNVFVNKCSVWAKYLDFIQYDSALYGKDVLERAFDRCFAKLTGILEGTMKSHNLEANTENFLLDTYVRRLLWWMESGYTNRAIASVQATIEYNFLVPDSLCGSSEQKKRDAFELFWNSGVPRFGDEGAKGGGWKEFHKTLEKLEDAQNAEKVARALQEQKANELEERVASSNDSMIISWVEMERELENIESRPRRPLPETCTNVSVILHVDILQ</sequence>
<dbReference type="STRING" id="29170.A0A368FXJ8"/>
<comment type="caution">
    <text evidence="5">The sequence shown here is derived from an EMBL/GenBank/DDBJ whole genome shotgun (WGS) entry which is preliminary data.</text>
</comment>
<evidence type="ECO:0000313" key="5">
    <source>
        <dbReference type="EMBL" id="RCN36916.1"/>
    </source>
</evidence>
<evidence type="ECO:0000256" key="1">
    <source>
        <dbReference type="ARBA" id="ARBA00004123"/>
    </source>
</evidence>
<dbReference type="AlphaFoldDB" id="A0A368FXJ8"/>
<accession>A0A368FXJ8</accession>
<evidence type="ECO:0000256" key="2">
    <source>
        <dbReference type="ARBA" id="ARBA00009265"/>
    </source>
</evidence>
<feature type="coiled-coil region" evidence="4">
    <location>
        <begin position="192"/>
        <end position="220"/>
    </location>
</feature>
<keyword evidence="3" id="KW-0539">Nucleus</keyword>
<reference evidence="5 6" key="1">
    <citation type="submission" date="2014-10" db="EMBL/GenBank/DDBJ databases">
        <title>Draft genome of the hookworm Ancylostoma caninum.</title>
        <authorList>
            <person name="Mitreva M."/>
        </authorList>
    </citation>
    <scope>NUCLEOTIDE SEQUENCE [LARGE SCALE GENOMIC DNA]</scope>
    <source>
        <strain evidence="5 6">Baltimore</strain>
    </source>
</reference>
<dbReference type="Proteomes" id="UP000252519">
    <property type="component" value="Unassembled WGS sequence"/>
</dbReference>
<gene>
    <name evidence="5" type="ORF">ANCCAN_17202</name>
</gene>
<dbReference type="InterPro" id="IPR013633">
    <property type="entry name" value="NRDE-2"/>
</dbReference>
<comment type="subcellular location">
    <subcellularLocation>
        <location evidence="1">Nucleus</location>
    </subcellularLocation>
</comment>
<dbReference type="Pfam" id="PF08424">
    <property type="entry name" value="NRDE-2"/>
    <property type="match status" value="1"/>
</dbReference>
<evidence type="ECO:0000313" key="6">
    <source>
        <dbReference type="Proteomes" id="UP000252519"/>
    </source>
</evidence>
<keyword evidence="4" id="KW-0175">Coiled coil</keyword>
<dbReference type="PANTHER" id="PTHR13471:SF0">
    <property type="entry name" value="NUCLEAR EXOSOME REGULATOR NRDE2"/>
    <property type="match status" value="1"/>
</dbReference>
<evidence type="ECO:0000256" key="4">
    <source>
        <dbReference type="SAM" id="Coils"/>
    </source>
</evidence>
<dbReference type="EMBL" id="JOJR01000514">
    <property type="protein sequence ID" value="RCN36916.1"/>
    <property type="molecule type" value="Genomic_DNA"/>
</dbReference>